<keyword evidence="1" id="KW-1133">Transmembrane helix</keyword>
<dbReference type="PANTHER" id="PTHR34980">
    <property type="entry name" value="INNER MEMBRANE PROTEIN-RELATED-RELATED"/>
    <property type="match status" value="1"/>
</dbReference>
<dbReference type="KEGG" id="taj:C1A40_11435"/>
<dbReference type="RefSeq" id="WP_102996007.1">
    <property type="nucleotide sequence ID" value="NZ_CP025938.1"/>
</dbReference>
<dbReference type="AlphaFoldDB" id="A0A2I7SJH0"/>
<keyword evidence="3" id="KW-1185">Reference proteome</keyword>
<dbReference type="EMBL" id="CP025938">
    <property type="protein sequence ID" value="AUS06027.1"/>
    <property type="molecule type" value="Genomic_DNA"/>
</dbReference>
<keyword evidence="1" id="KW-0472">Membrane</keyword>
<protein>
    <submittedName>
        <fullName evidence="2">DUF805 domain-containing protein</fullName>
    </submittedName>
</protein>
<evidence type="ECO:0000256" key="1">
    <source>
        <dbReference type="SAM" id="Phobius"/>
    </source>
</evidence>
<feature type="transmembrane region" description="Helical" evidence="1">
    <location>
        <begin position="53"/>
        <end position="73"/>
    </location>
</feature>
<evidence type="ECO:0000313" key="2">
    <source>
        <dbReference type="EMBL" id="AUS06027.1"/>
    </source>
</evidence>
<feature type="transmembrane region" description="Helical" evidence="1">
    <location>
        <begin position="85"/>
        <end position="105"/>
    </location>
</feature>
<dbReference type="Proteomes" id="UP000236592">
    <property type="component" value="Chromosome"/>
</dbReference>
<proteinExistence type="predicted"/>
<dbReference type="Pfam" id="PF05656">
    <property type="entry name" value="DUF805"/>
    <property type="match status" value="1"/>
</dbReference>
<feature type="transmembrane region" description="Helical" evidence="1">
    <location>
        <begin position="24"/>
        <end position="47"/>
    </location>
</feature>
<organism evidence="2 3">
    <name type="scientific">Pseudotamlana carrageenivorans</name>
    <dbReference type="NCBI Taxonomy" id="2069432"/>
    <lineage>
        <taxon>Bacteria</taxon>
        <taxon>Pseudomonadati</taxon>
        <taxon>Bacteroidota</taxon>
        <taxon>Flavobacteriia</taxon>
        <taxon>Flavobacteriales</taxon>
        <taxon>Flavobacteriaceae</taxon>
        <taxon>Pseudotamlana</taxon>
    </lineage>
</organism>
<evidence type="ECO:0000313" key="3">
    <source>
        <dbReference type="Proteomes" id="UP000236592"/>
    </source>
</evidence>
<name>A0A2I7SJH0_9FLAO</name>
<dbReference type="InterPro" id="IPR008523">
    <property type="entry name" value="DUF805"/>
</dbReference>
<sequence>MKYYLKVVRDNYANFNGRARREEYWMFTLFNIIFIIAIMTVFGGIAAATDTPALLGIYGIYILGIFIPSLAVIVRRLHDVGKSGWFYLIGAIPFIGPIWIFVLLVTEGDKGTNQYGPDPKLENADEINDIGKTQIEA</sequence>
<gene>
    <name evidence="2" type="ORF">C1A40_11435</name>
</gene>
<dbReference type="OrthoDB" id="9812349at2"/>
<accession>A0A2I7SJH0</accession>
<dbReference type="GO" id="GO:0005886">
    <property type="term" value="C:plasma membrane"/>
    <property type="evidence" value="ECO:0007669"/>
    <property type="project" value="TreeGrafter"/>
</dbReference>
<reference evidence="3" key="1">
    <citation type="submission" date="2018-01" db="EMBL/GenBank/DDBJ databases">
        <title>Complete genome of Tamlana sp. UJ94.</title>
        <authorList>
            <person name="Jung J."/>
            <person name="Chung D."/>
            <person name="Bae S.S."/>
            <person name="Baek K."/>
        </authorList>
    </citation>
    <scope>NUCLEOTIDE SEQUENCE [LARGE SCALE GENOMIC DNA]</scope>
    <source>
        <strain evidence="3">UJ94</strain>
    </source>
</reference>
<keyword evidence="1" id="KW-0812">Transmembrane</keyword>
<dbReference type="PANTHER" id="PTHR34980:SF2">
    <property type="entry name" value="INNER MEMBRANE PROTEIN YHAH-RELATED"/>
    <property type="match status" value="1"/>
</dbReference>